<protein>
    <submittedName>
        <fullName evidence="4">Capsular polysaccharide transport system permease protein</fullName>
    </submittedName>
</protein>
<dbReference type="GO" id="GO:0043190">
    <property type="term" value="C:ATP-binding cassette (ABC) transporter complex"/>
    <property type="evidence" value="ECO:0007669"/>
    <property type="project" value="InterPro"/>
</dbReference>
<gene>
    <name evidence="4" type="ORF">HNR51_005366</name>
</gene>
<keyword evidence="3" id="KW-0812">Transmembrane</keyword>
<keyword evidence="2" id="KW-0813">Transport</keyword>
<accession>A0AA40VEN2</accession>
<dbReference type="PRINTS" id="PR00164">
    <property type="entry name" value="ABC2TRNSPORT"/>
</dbReference>
<dbReference type="PANTHER" id="PTHR30413:SF10">
    <property type="entry name" value="CAPSULE POLYSACCHARIDE EXPORT INNER-MEMBRANE PROTEIN CTRC"/>
    <property type="match status" value="1"/>
</dbReference>
<organism evidence="4 5">
    <name type="scientific">Methylorubrum thiocyanatum</name>
    <dbReference type="NCBI Taxonomy" id="47958"/>
    <lineage>
        <taxon>Bacteria</taxon>
        <taxon>Pseudomonadati</taxon>
        <taxon>Pseudomonadota</taxon>
        <taxon>Alphaproteobacteria</taxon>
        <taxon>Hyphomicrobiales</taxon>
        <taxon>Methylobacteriaceae</taxon>
        <taxon>Methylorubrum</taxon>
    </lineage>
</organism>
<dbReference type="Proteomes" id="UP000543554">
    <property type="component" value="Unassembled WGS sequence"/>
</dbReference>
<dbReference type="GO" id="GO:0015920">
    <property type="term" value="P:lipopolysaccharide transport"/>
    <property type="evidence" value="ECO:0007669"/>
    <property type="project" value="TreeGrafter"/>
</dbReference>
<comment type="caution">
    <text evidence="4">The sequence shown here is derived from an EMBL/GenBank/DDBJ whole genome shotgun (WGS) entry which is preliminary data.</text>
</comment>
<feature type="transmembrane region" description="Helical" evidence="3">
    <location>
        <begin position="41"/>
        <end position="64"/>
    </location>
</feature>
<keyword evidence="3" id="KW-0472">Membrane</keyword>
<sequence length="267" mass="29827">MALDVEIPPSVPPPMRRSDVYLRVISALMLRDMRSRFGGNYWGYLVQVLWPCVHIAIIVGAMTFRGLKSPMGDSAMVFVATGAVPALAFQYISREVMKGYLIHKPLTYFPQVKKFDTVVARVLVEIVSSFMGMTLVIFGLFCFGSDPIPVDLFTAITGYLAAIALGIGVGWINVGICSIFPGYVLAYILVTLTLYLSSGVYFLACYMPAEIYSIMKYNPITQLIEWVRLGYDPTLPIQIDYLYVFGWIFGSLTIGLLMERYIVRAQA</sequence>
<reference evidence="4 5" key="1">
    <citation type="submission" date="2020-08" db="EMBL/GenBank/DDBJ databases">
        <title>Genomic Encyclopedia of Type Strains, Phase IV (KMG-IV): sequencing the most valuable type-strain genomes for metagenomic binning, comparative biology and taxonomic classification.</title>
        <authorList>
            <person name="Goeker M."/>
        </authorList>
    </citation>
    <scope>NUCLEOTIDE SEQUENCE [LARGE SCALE GENOMIC DNA]</scope>
    <source>
        <strain evidence="4 5">DSM 11490</strain>
    </source>
</reference>
<feature type="transmembrane region" description="Helical" evidence="3">
    <location>
        <begin position="152"/>
        <end position="172"/>
    </location>
</feature>
<comment type="similarity">
    <text evidence="1">Belongs to the ABC-2 integral membrane protein family.</text>
</comment>
<evidence type="ECO:0000256" key="2">
    <source>
        <dbReference type="ARBA" id="ARBA00022448"/>
    </source>
</evidence>
<dbReference type="EMBL" id="JACJIB010000020">
    <property type="protein sequence ID" value="MBA8916245.1"/>
    <property type="molecule type" value="Genomic_DNA"/>
</dbReference>
<dbReference type="PANTHER" id="PTHR30413">
    <property type="entry name" value="INNER MEMBRANE TRANSPORT PERMEASE"/>
    <property type="match status" value="1"/>
</dbReference>
<keyword evidence="5" id="KW-1185">Reference proteome</keyword>
<dbReference type="AlphaFoldDB" id="A0AA40VEN2"/>
<feature type="transmembrane region" description="Helical" evidence="3">
    <location>
        <begin position="76"/>
        <end position="97"/>
    </location>
</feature>
<dbReference type="GO" id="GO:0140359">
    <property type="term" value="F:ABC-type transporter activity"/>
    <property type="evidence" value="ECO:0007669"/>
    <property type="project" value="InterPro"/>
</dbReference>
<proteinExistence type="inferred from homology"/>
<feature type="transmembrane region" description="Helical" evidence="3">
    <location>
        <begin position="118"/>
        <end position="140"/>
    </location>
</feature>
<dbReference type="InterPro" id="IPR000412">
    <property type="entry name" value="ABC_2_transport"/>
</dbReference>
<evidence type="ECO:0000313" key="5">
    <source>
        <dbReference type="Proteomes" id="UP000543554"/>
    </source>
</evidence>
<keyword evidence="3" id="KW-1133">Transmembrane helix</keyword>
<evidence type="ECO:0000313" key="4">
    <source>
        <dbReference type="EMBL" id="MBA8916245.1"/>
    </source>
</evidence>
<evidence type="ECO:0000256" key="3">
    <source>
        <dbReference type="SAM" id="Phobius"/>
    </source>
</evidence>
<dbReference type="RefSeq" id="WP_182556928.1">
    <property type="nucleotide sequence ID" value="NZ_BPRF01000046.1"/>
</dbReference>
<evidence type="ECO:0000256" key="1">
    <source>
        <dbReference type="ARBA" id="ARBA00007783"/>
    </source>
</evidence>
<feature type="transmembrane region" description="Helical" evidence="3">
    <location>
        <begin position="241"/>
        <end position="258"/>
    </location>
</feature>
<feature type="transmembrane region" description="Helical" evidence="3">
    <location>
        <begin position="184"/>
        <end position="209"/>
    </location>
</feature>
<name>A0AA40VEN2_9HYPH</name>